<dbReference type="InterPro" id="IPR051829">
    <property type="entry name" value="Multiheme_Cytochr_ET"/>
</dbReference>
<keyword evidence="2" id="KW-0802">TPR repeat</keyword>
<feature type="repeat" description="TPR" evidence="2">
    <location>
        <begin position="647"/>
        <end position="680"/>
    </location>
</feature>
<feature type="repeat" description="TPR" evidence="2">
    <location>
        <begin position="579"/>
        <end position="612"/>
    </location>
</feature>
<dbReference type="InterPro" id="IPR036280">
    <property type="entry name" value="Multihaem_cyt_sf"/>
</dbReference>
<dbReference type="PROSITE" id="PS50005">
    <property type="entry name" value="TPR"/>
    <property type="match status" value="3"/>
</dbReference>
<feature type="domain" description="Cytochrome c-552/4" evidence="4">
    <location>
        <begin position="39"/>
        <end position="65"/>
    </location>
</feature>
<protein>
    <recommendedName>
        <fullName evidence="4">Cytochrome c-552/4 domain-containing protein</fullName>
    </recommendedName>
</protein>
<dbReference type="SUPFAM" id="SSF48695">
    <property type="entry name" value="Multiheme cytochromes"/>
    <property type="match status" value="1"/>
</dbReference>
<dbReference type="PANTHER" id="PTHR35038">
    <property type="entry name" value="DISSIMILATORY SULFITE REDUCTASE SIRA"/>
    <property type="match status" value="1"/>
</dbReference>
<evidence type="ECO:0000256" key="1">
    <source>
        <dbReference type="ARBA" id="ARBA00022729"/>
    </source>
</evidence>
<dbReference type="InterPro" id="IPR011989">
    <property type="entry name" value="ARM-like"/>
</dbReference>
<feature type="chain" id="PRO_5047248478" description="Cytochrome c-552/4 domain-containing protein" evidence="3">
    <location>
        <begin position="31"/>
        <end position="756"/>
    </location>
</feature>
<evidence type="ECO:0000313" key="6">
    <source>
        <dbReference type="Proteomes" id="UP001157353"/>
    </source>
</evidence>
<dbReference type="Gene3D" id="1.10.1130.10">
    <property type="entry name" value="Flavocytochrome C3, Chain A"/>
    <property type="match status" value="2"/>
</dbReference>
<name>A0ABQ6DW31_9GAMM</name>
<evidence type="ECO:0000259" key="4">
    <source>
        <dbReference type="Pfam" id="PF13435"/>
    </source>
</evidence>
<organism evidence="5 6">
    <name type="scientific">Psychromonas marina</name>
    <dbReference type="NCBI Taxonomy" id="88364"/>
    <lineage>
        <taxon>Bacteria</taxon>
        <taxon>Pseudomonadati</taxon>
        <taxon>Pseudomonadota</taxon>
        <taxon>Gammaproteobacteria</taxon>
        <taxon>Alteromonadales</taxon>
        <taxon>Psychromonadaceae</taxon>
        <taxon>Psychromonas</taxon>
    </lineage>
</organism>
<dbReference type="InterPro" id="IPR023155">
    <property type="entry name" value="Cyt_c-552/4"/>
</dbReference>
<feature type="domain" description="Cytochrome c-552/4" evidence="4">
    <location>
        <begin position="170"/>
        <end position="209"/>
    </location>
</feature>
<feature type="repeat" description="TPR" evidence="2">
    <location>
        <begin position="613"/>
        <end position="646"/>
    </location>
</feature>
<dbReference type="Gene3D" id="1.25.10.10">
    <property type="entry name" value="Leucine-rich Repeat Variant"/>
    <property type="match status" value="1"/>
</dbReference>
<dbReference type="SUPFAM" id="SSF48452">
    <property type="entry name" value="TPR-like"/>
    <property type="match status" value="1"/>
</dbReference>
<sequence>MESKLMGILSTLFYQFFLFSLISLSSATIAADYVGSKSCVDCHEQAYQSWQGSHHQLAMQHANETSMLGDFNDARFKFDGKENHFYRKGEQYWVNIEGPDGQFHDYQIKYTFGVTPLQQYMVEFADGRVQLIPFSWDARPKKEGGQRWYHLYPDMAKSDEFYWTNTGQNWNFMCADCHSTNLQKNYNAQTNQYKTTWSEISVGCEACHGPGSEHLTLAQQLENTGMGFDGHFGFDRDLSKPVKEWVYKEGSTTLQPQQIEQTQQLQVCAQCHSRRIQLNETNSHVTGKFLDRYLLSNITAELYHFDGQIYDEDYVYGSFLQSKMAEKGIACTNCHNPHSAKLQVPEQAICAQCHLGNEYSPQNHTFHEANSEASKCTTCHMPETTYMQVDPRRDHSWQIPRPDLSKNIDTPNVCTSCHEDKSNDWADKALLSWFPNSKYRQQAHFSIAFYASSINHSSAESALTYIAQEPSQSNIIRASALERLSNHPGKNSLNALTAAVSDNNEMVRLSVVKGSSPYPLAERWQLLEPLLKDTVYAVRSSAAGALVQYWSGLTEQQRNALKPALAEYIEIQQFNSDRGSSRTNLGNVYRAQGQYDQAIAAYQQAIKIEPIFANSYVNLADLYRAQNKEEQAFAILSKGIKAQPRSGMLSYSAGLSLLRQSKPKQAVNLFEQATKVEPNNAQYWLVYGLSLEKVDLSKASAALNQAFQLSANPEHLYARCDMLVKYKAPTAIACIEALKPYAPENIISQLKQRLNQ</sequence>
<feature type="signal peptide" evidence="3">
    <location>
        <begin position="1"/>
        <end position="30"/>
    </location>
</feature>
<gene>
    <name evidence="5" type="ORF">GCM10007916_03830</name>
</gene>
<keyword evidence="1 3" id="KW-0732">Signal</keyword>
<dbReference type="SMART" id="SM00028">
    <property type="entry name" value="TPR"/>
    <property type="match status" value="3"/>
</dbReference>
<evidence type="ECO:0000256" key="3">
    <source>
        <dbReference type="SAM" id="SignalP"/>
    </source>
</evidence>
<dbReference type="PROSITE" id="PS50293">
    <property type="entry name" value="TPR_REGION"/>
    <property type="match status" value="1"/>
</dbReference>
<comment type="caution">
    <text evidence="5">The sequence shown here is derived from an EMBL/GenBank/DDBJ whole genome shotgun (WGS) entry which is preliminary data.</text>
</comment>
<dbReference type="Pfam" id="PF13414">
    <property type="entry name" value="TPR_11"/>
    <property type="match status" value="1"/>
</dbReference>
<proteinExistence type="predicted"/>
<dbReference type="InterPro" id="IPR011990">
    <property type="entry name" value="TPR-like_helical_dom_sf"/>
</dbReference>
<reference evidence="6" key="1">
    <citation type="journal article" date="2019" name="Int. J. Syst. Evol. Microbiol.">
        <title>The Global Catalogue of Microorganisms (GCM) 10K type strain sequencing project: providing services to taxonomists for standard genome sequencing and annotation.</title>
        <authorList>
            <consortium name="The Broad Institute Genomics Platform"/>
            <consortium name="The Broad Institute Genome Sequencing Center for Infectious Disease"/>
            <person name="Wu L."/>
            <person name="Ma J."/>
        </authorList>
    </citation>
    <scope>NUCLEOTIDE SEQUENCE [LARGE SCALE GENOMIC DNA]</scope>
    <source>
        <strain evidence="6">NBRC 103166</strain>
    </source>
</reference>
<dbReference type="InterPro" id="IPR019734">
    <property type="entry name" value="TPR_rpt"/>
</dbReference>
<evidence type="ECO:0000256" key="2">
    <source>
        <dbReference type="PROSITE-ProRule" id="PRU00339"/>
    </source>
</evidence>
<dbReference type="Pfam" id="PF13435">
    <property type="entry name" value="Cytochrome_C554"/>
    <property type="match status" value="2"/>
</dbReference>
<evidence type="ECO:0000313" key="5">
    <source>
        <dbReference type="EMBL" id="GLS89316.1"/>
    </source>
</evidence>
<keyword evidence="6" id="KW-1185">Reference proteome</keyword>
<dbReference type="EMBL" id="BSPQ01000001">
    <property type="protein sequence ID" value="GLS89316.1"/>
    <property type="molecule type" value="Genomic_DNA"/>
</dbReference>
<dbReference type="PANTHER" id="PTHR35038:SF8">
    <property type="entry name" value="C-TYPE POLYHEME CYTOCHROME OMCC"/>
    <property type="match status" value="1"/>
</dbReference>
<dbReference type="Pfam" id="PF13432">
    <property type="entry name" value="TPR_16"/>
    <property type="match status" value="1"/>
</dbReference>
<dbReference type="Proteomes" id="UP001157353">
    <property type="component" value="Unassembled WGS sequence"/>
</dbReference>
<dbReference type="Gene3D" id="1.25.40.10">
    <property type="entry name" value="Tetratricopeptide repeat domain"/>
    <property type="match status" value="2"/>
</dbReference>
<accession>A0ABQ6DW31</accession>